<dbReference type="OrthoDB" id="4762543at2759"/>
<organism evidence="2 3">
    <name type="scientific">Stachybotrys elegans</name>
    <dbReference type="NCBI Taxonomy" id="80388"/>
    <lineage>
        <taxon>Eukaryota</taxon>
        <taxon>Fungi</taxon>
        <taxon>Dikarya</taxon>
        <taxon>Ascomycota</taxon>
        <taxon>Pezizomycotina</taxon>
        <taxon>Sordariomycetes</taxon>
        <taxon>Hypocreomycetidae</taxon>
        <taxon>Hypocreales</taxon>
        <taxon>Stachybotryaceae</taxon>
        <taxon>Stachybotrys</taxon>
    </lineage>
</organism>
<proteinExistence type="predicted"/>
<evidence type="ECO:0000313" key="3">
    <source>
        <dbReference type="Proteomes" id="UP000813444"/>
    </source>
</evidence>
<feature type="compositionally biased region" description="Acidic residues" evidence="1">
    <location>
        <begin position="367"/>
        <end position="376"/>
    </location>
</feature>
<accession>A0A8K0WK72</accession>
<comment type="caution">
    <text evidence="2">The sequence shown here is derived from an EMBL/GenBank/DDBJ whole genome shotgun (WGS) entry which is preliminary data.</text>
</comment>
<dbReference type="Proteomes" id="UP000813444">
    <property type="component" value="Unassembled WGS sequence"/>
</dbReference>
<evidence type="ECO:0000313" key="2">
    <source>
        <dbReference type="EMBL" id="KAH7305340.1"/>
    </source>
</evidence>
<dbReference type="AlphaFoldDB" id="A0A8K0WK72"/>
<evidence type="ECO:0000256" key="1">
    <source>
        <dbReference type="SAM" id="MobiDB-lite"/>
    </source>
</evidence>
<dbReference type="EMBL" id="JAGPNK010000019">
    <property type="protein sequence ID" value="KAH7305340.1"/>
    <property type="molecule type" value="Genomic_DNA"/>
</dbReference>
<keyword evidence="3" id="KW-1185">Reference proteome</keyword>
<protein>
    <submittedName>
        <fullName evidence="2">Uncharacterized protein</fullName>
    </submittedName>
</protein>
<gene>
    <name evidence="2" type="ORF">B0I35DRAFT_414112</name>
</gene>
<sequence>MGTAMDSGHAYDSAVFKAIQQFDLDDRYGGGGERVVFSAGVASGAAAFISYSCSDGRVPPALDAIQIRDAASKISTCSNQCGSMQIQGTCGIAIMITDSSAESCFSKAIDAKPRGSCCSQTPSIEELKARFDEVYADYKILEQDLRTWLSELQAQQQGNSKKKREASAVQRQVEGRAIDLAVLVSGIQMTSTTVSRRSYQLLEELEMQSLSNNAAASELRPQVQRVADASNNIQRAVQGASVTNIGLAAALYHDIKNHYFQHHHHHNLHNLDHYYHKLCHVFYYIFILINSQESDESTVSQRLQKRAGSGRRYGVEVIGEYNTGNPISVCPRDPDVPNGGFAFWWSAFKYPSTKRPDGTDVNSNWDTFDDGEDEPDAPNPSSAPNIPGIGLITPKDFLNPLDQPYITSRVVDDADCSVVIWTYSSPGTATYHTEHVFENHIVKDFLSWMILQAHTDCKLMNEAVGPGSEGLGPLSGTTIIQEAMLMLAWFDPNSRFMEQHSHRDELFVLEGPLNILKAAIMHGRPLGEAYTPGVIPRGPRNWLECIKKFDDIKIVMQYLAEGAVAQAWRNARNRFGNYFARDDVDAVLGSDYAGLWRQFINAWLTERQSNLNAWWTTYGARVAKTAEWFATGRWNSLHYLFPASYWY</sequence>
<feature type="region of interest" description="Disordered" evidence="1">
    <location>
        <begin position="359"/>
        <end position="386"/>
    </location>
</feature>
<name>A0A8K0WK72_9HYPO</name>
<reference evidence="2" key="1">
    <citation type="journal article" date="2021" name="Nat. Commun.">
        <title>Genetic determinants of endophytism in the Arabidopsis root mycobiome.</title>
        <authorList>
            <person name="Mesny F."/>
            <person name="Miyauchi S."/>
            <person name="Thiergart T."/>
            <person name="Pickel B."/>
            <person name="Atanasova L."/>
            <person name="Karlsson M."/>
            <person name="Huettel B."/>
            <person name="Barry K.W."/>
            <person name="Haridas S."/>
            <person name="Chen C."/>
            <person name="Bauer D."/>
            <person name="Andreopoulos W."/>
            <person name="Pangilinan J."/>
            <person name="LaButti K."/>
            <person name="Riley R."/>
            <person name="Lipzen A."/>
            <person name="Clum A."/>
            <person name="Drula E."/>
            <person name="Henrissat B."/>
            <person name="Kohler A."/>
            <person name="Grigoriev I.V."/>
            <person name="Martin F.M."/>
            <person name="Hacquard S."/>
        </authorList>
    </citation>
    <scope>NUCLEOTIDE SEQUENCE</scope>
    <source>
        <strain evidence="2">MPI-CAGE-CH-0235</strain>
    </source>
</reference>